<dbReference type="GO" id="GO:0000027">
    <property type="term" value="P:ribosomal large subunit assembly"/>
    <property type="evidence" value="ECO:0007669"/>
    <property type="project" value="TreeGrafter"/>
</dbReference>
<gene>
    <name evidence="11" type="primary">MDN1_0</name>
    <name evidence="11" type="ORF">E2C01_066103</name>
</gene>
<keyword evidence="6" id="KW-0067">ATP-binding</keyword>
<reference evidence="11 12" key="1">
    <citation type="submission" date="2019-05" db="EMBL/GenBank/DDBJ databases">
        <title>Another draft genome of Portunus trituberculatus and its Hox gene families provides insights of decapod evolution.</title>
        <authorList>
            <person name="Jeong J.-H."/>
            <person name="Song I."/>
            <person name="Kim S."/>
            <person name="Choi T."/>
            <person name="Kim D."/>
            <person name="Ryu S."/>
            <person name="Kim W."/>
        </authorList>
    </citation>
    <scope>NUCLEOTIDE SEQUENCE [LARGE SCALE GENOMIC DNA]</scope>
    <source>
        <tissue evidence="11">Muscle</tissue>
    </source>
</reference>
<comment type="caution">
    <text evidence="11">The sequence shown here is derived from an EMBL/GenBank/DDBJ whole genome shotgun (WGS) entry which is preliminary data.</text>
</comment>
<dbReference type="GO" id="GO:0005524">
    <property type="term" value="F:ATP binding"/>
    <property type="evidence" value="ECO:0007669"/>
    <property type="project" value="UniProtKB-KW"/>
</dbReference>
<dbReference type="OrthoDB" id="422220at2759"/>
<dbReference type="Pfam" id="PF07728">
    <property type="entry name" value="AAA_5"/>
    <property type="match status" value="1"/>
</dbReference>
<dbReference type="Gene3D" id="3.40.50.300">
    <property type="entry name" value="P-loop containing nucleotide triphosphate hydrolases"/>
    <property type="match status" value="1"/>
</dbReference>
<dbReference type="InterPro" id="IPR011704">
    <property type="entry name" value="ATPase_dyneun-rel_AAA"/>
</dbReference>
<comment type="subcellular location">
    <subcellularLocation>
        <location evidence="1">Nucleus</location>
        <location evidence="1">Nucleolus</location>
    </subcellularLocation>
    <subcellularLocation>
        <location evidence="2">Nucleus</location>
        <location evidence="2">Nucleoplasm</location>
    </subcellularLocation>
</comment>
<dbReference type="FunFam" id="3.40.50.300:FF:000142">
    <property type="entry name" value="Midasin"/>
    <property type="match status" value="1"/>
</dbReference>
<dbReference type="PANTHER" id="PTHR48103">
    <property type="entry name" value="MIDASIN-RELATED"/>
    <property type="match status" value="1"/>
</dbReference>
<evidence type="ECO:0000256" key="5">
    <source>
        <dbReference type="ARBA" id="ARBA00022741"/>
    </source>
</evidence>
<evidence type="ECO:0000259" key="10">
    <source>
        <dbReference type="Pfam" id="PF17865"/>
    </source>
</evidence>
<evidence type="ECO:0000313" key="11">
    <source>
        <dbReference type="EMBL" id="MPC71813.1"/>
    </source>
</evidence>
<organism evidence="11 12">
    <name type="scientific">Portunus trituberculatus</name>
    <name type="common">Swimming crab</name>
    <name type="synonym">Neptunus trituberculatus</name>
    <dbReference type="NCBI Taxonomy" id="210409"/>
    <lineage>
        <taxon>Eukaryota</taxon>
        <taxon>Metazoa</taxon>
        <taxon>Ecdysozoa</taxon>
        <taxon>Arthropoda</taxon>
        <taxon>Crustacea</taxon>
        <taxon>Multicrustacea</taxon>
        <taxon>Malacostraca</taxon>
        <taxon>Eumalacostraca</taxon>
        <taxon>Eucarida</taxon>
        <taxon>Decapoda</taxon>
        <taxon>Pleocyemata</taxon>
        <taxon>Brachyura</taxon>
        <taxon>Eubrachyura</taxon>
        <taxon>Portunoidea</taxon>
        <taxon>Portunidae</taxon>
        <taxon>Portuninae</taxon>
        <taxon>Portunus</taxon>
    </lineage>
</organism>
<dbReference type="InterPro" id="IPR027417">
    <property type="entry name" value="P-loop_NTPase"/>
</dbReference>
<evidence type="ECO:0000256" key="7">
    <source>
        <dbReference type="ARBA" id="ARBA00023186"/>
    </source>
</evidence>
<sequence>MDGTGRKPHYSLRSLCRALAVAARNPCSSLPRSLLEAFCISFLTQLDRKSHQVVTRGRDKRNFKLSLDPIPAPASEKCVQIEGFWIPQGPLEPQAVDNYIITETVKRNLEDLVRVVSIGRFPVLLQGETSVGKTSLISYLAQLTGNFCVRINNHEHTDLQEYIGCYGPDESGKLIFSEGALVKAVRNGHWIILDELNLAPSDVLEALNRLLDDNRELFIPETQETVRAHPHFMLFATQNPPGLYGGRKVSKNL</sequence>
<evidence type="ECO:0000256" key="3">
    <source>
        <dbReference type="ARBA" id="ARBA00007188"/>
    </source>
</evidence>
<evidence type="ECO:0000256" key="4">
    <source>
        <dbReference type="ARBA" id="ARBA00017143"/>
    </source>
</evidence>
<keyword evidence="8" id="KW-0539">Nucleus</keyword>
<dbReference type="GO" id="GO:0000055">
    <property type="term" value="P:ribosomal large subunit export from nucleus"/>
    <property type="evidence" value="ECO:0007669"/>
    <property type="project" value="TreeGrafter"/>
</dbReference>
<keyword evidence="7" id="KW-0143">Chaperone</keyword>
<name>A0A5B7HNW0_PORTR</name>
<dbReference type="EMBL" id="VSRR010033615">
    <property type="protein sequence ID" value="MPC71813.1"/>
    <property type="molecule type" value="Genomic_DNA"/>
</dbReference>
<dbReference type="AlphaFoldDB" id="A0A5B7HNW0"/>
<dbReference type="InterPro" id="IPR041190">
    <property type="entry name" value="Midasin_AAA_lid_5"/>
</dbReference>
<keyword evidence="5" id="KW-0547">Nucleotide-binding</keyword>
<evidence type="ECO:0000256" key="6">
    <source>
        <dbReference type="ARBA" id="ARBA00022840"/>
    </source>
</evidence>
<feature type="domain" description="Midasin AAA lid" evidence="10">
    <location>
        <begin position="2"/>
        <end position="56"/>
    </location>
</feature>
<keyword evidence="12" id="KW-1185">Reference proteome</keyword>
<evidence type="ECO:0000256" key="8">
    <source>
        <dbReference type="ARBA" id="ARBA00023242"/>
    </source>
</evidence>
<dbReference type="Pfam" id="PF17865">
    <property type="entry name" value="AAA_lid_5"/>
    <property type="match status" value="1"/>
</dbReference>
<evidence type="ECO:0000256" key="2">
    <source>
        <dbReference type="ARBA" id="ARBA00004642"/>
    </source>
</evidence>
<dbReference type="PANTHER" id="PTHR48103:SF2">
    <property type="entry name" value="MIDASIN"/>
    <property type="match status" value="1"/>
</dbReference>
<dbReference type="SUPFAM" id="SSF52540">
    <property type="entry name" value="P-loop containing nucleoside triphosphate hydrolases"/>
    <property type="match status" value="1"/>
</dbReference>
<dbReference type="Proteomes" id="UP000324222">
    <property type="component" value="Unassembled WGS sequence"/>
</dbReference>
<feature type="domain" description="ATPase dynein-related AAA" evidence="9">
    <location>
        <begin position="122"/>
        <end position="253"/>
    </location>
</feature>
<proteinExistence type="inferred from homology"/>
<dbReference type="GO" id="GO:0005654">
    <property type="term" value="C:nucleoplasm"/>
    <property type="evidence" value="ECO:0007669"/>
    <property type="project" value="UniProtKB-SubCell"/>
</dbReference>
<accession>A0A5B7HNW0</accession>
<protein>
    <recommendedName>
        <fullName evidence="4">Midasin</fullName>
    </recommendedName>
</protein>
<comment type="similarity">
    <text evidence="3">Belongs to the midasin family.</text>
</comment>
<evidence type="ECO:0000256" key="1">
    <source>
        <dbReference type="ARBA" id="ARBA00004604"/>
    </source>
</evidence>
<dbReference type="GO" id="GO:0016887">
    <property type="term" value="F:ATP hydrolysis activity"/>
    <property type="evidence" value="ECO:0007669"/>
    <property type="project" value="InterPro"/>
</dbReference>
<evidence type="ECO:0000259" key="9">
    <source>
        <dbReference type="Pfam" id="PF07728"/>
    </source>
</evidence>
<dbReference type="GO" id="GO:0030687">
    <property type="term" value="C:preribosome, large subunit precursor"/>
    <property type="evidence" value="ECO:0007669"/>
    <property type="project" value="TreeGrafter"/>
</dbReference>
<dbReference type="GO" id="GO:0005730">
    <property type="term" value="C:nucleolus"/>
    <property type="evidence" value="ECO:0007669"/>
    <property type="project" value="UniProtKB-SubCell"/>
</dbReference>
<evidence type="ECO:0000313" key="12">
    <source>
        <dbReference type="Proteomes" id="UP000324222"/>
    </source>
</evidence>